<reference evidence="1 2" key="1">
    <citation type="submission" date="2013-12" db="EMBL/GenBank/DDBJ databases">
        <title>Draft genome of the parsitic nematode Ancylostoma duodenale.</title>
        <authorList>
            <person name="Mitreva M."/>
        </authorList>
    </citation>
    <scope>NUCLEOTIDE SEQUENCE [LARGE SCALE GENOMIC DNA]</scope>
    <source>
        <strain evidence="1 2">Zhejiang</strain>
    </source>
</reference>
<accession>A0A0C2CAD5</accession>
<gene>
    <name evidence="1" type="ORF">ANCDUO_16606</name>
</gene>
<evidence type="ECO:0000313" key="1">
    <source>
        <dbReference type="EMBL" id="KIH53268.1"/>
    </source>
</evidence>
<organism evidence="1 2">
    <name type="scientific">Ancylostoma duodenale</name>
    <dbReference type="NCBI Taxonomy" id="51022"/>
    <lineage>
        <taxon>Eukaryota</taxon>
        <taxon>Metazoa</taxon>
        <taxon>Ecdysozoa</taxon>
        <taxon>Nematoda</taxon>
        <taxon>Chromadorea</taxon>
        <taxon>Rhabditida</taxon>
        <taxon>Rhabditina</taxon>
        <taxon>Rhabditomorpha</taxon>
        <taxon>Strongyloidea</taxon>
        <taxon>Ancylostomatidae</taxon>
        <taxon>Ancylostomatinae</taxon>
        <taxon>Ancylostoma</taxon>
    </lineage>
</organism>
<keyword evidence="2" id="KW-1185">Reference proteome</keyword>
<evidence type="ECO:0000313" key="2">
    <source>
        <dbReference type="Proteomes" id="UP000054047"/>
    </source>
</evidence>
<dbReference type="AlphaFoldDB" id="A0A0C2CAD5"/>
<dbReference type="EMBL" id="KN741629">
    <property type="protein sequence ID" value="KIH53268.1"/>
    <property type="molecule type" value="Genomic_DNA"/>
</dbReference>
<protein>
    <submittedName>
        <fullName evidence="1">Uncharacterized protein</fullName>
    </submittedName>
</protein>
<dbReference type="Proteomes" id="UP000054047">
    <property type="component" value="Unassembled WGS sequence"/>
</dbReference>
<name>A0A0C2CAD5_9BILA</name>
<proteinExistence type="predicted"/>
<sequence>MVEGTKISPIFVGRVTRVDDTNYEINEDDDEFPEECYICGKPFTSPVVTRPNRKAEWDGKEQKRAALRFR</sequence>